<dbReference type="Gene3D" id="2.60.40.1470">
    <property type="entry name" value="ApaG domain"/>
    <property type="match status" value="1"/>
</dbReference>
<protein>
    <recommendedName>
        <fullName evidence="1">Protein ApaG</fullName>
    </recommendedName>
</protein>
<accession>A6GAQ0</accession>
<dbReference type="Proteomes" id="UP000005801">
    <property type="component" value="Unassembled WGS sequence"/>
</dbReference>
<gene>
    <name evidence="3" type="primary">apaG</name>
    <name evidence="3" type="ORF">PPSIR1_19754</name>
</gene>
<dbReference type="InterPro" id="IPR036767">
    <property type="entry name" value="ApaG_sf"/>
</dbReference>
<dbReference type="HAMAP" id="MF_00791">
    <property type="entry name" value="ApaG"/>
    <property type="match status" value="1"/>
</dbReference>
<dbReference type="eggNOG" id="COG2967">
    <property type="taxonomic scope" value="Bacteria"/>
</dbReference>
<dbReference type="EMBL" id="ABCS01000052">
    <property type="protein sequence ID" value="EDM77112.1"/>
    <property type="molecule type" value="Genomic_DNA"/>
</dbReference>
<name>A6GAQ0_9BACT</name>
<dbReference type="SUPFAM" id="SSF110069">
    <property type="entry name" value="ApaG-like"/>
    <property type="match status" value="1"/>
</dbReference>
<keyword evidence="4" id="KW-1185">Reference proteome</keyword>
<feature type="domain" description="ApaG" evidence="2">
    <location>
        <begin position="6"/>
        <end position="130"/>
    </location>
</feature>
<dbReference type="OrthoDB" id="9795226at2"/>
<dbReference type="AlphaFoldDB" id="A6GAQ0"/>
<evidence type="ECO:0000313" key="4">
    <source>
        <dbReference type="Proteomes" id="UP000005801"/>
    </source>
</evidence>
<dbReference type="InterPro" id="IPR023065">
    <property type="entry name" value="Uncharacterised_ApaG"/>
</dbReference>
<organism evidence="3 4">
    <name type="scientific">Plesiocystis pacifica SIR-1</name>
    <dbReference type="NCBI Taxonomy" id="391625"/>
    <lineage>
        <taxon>Bacteria</taxon>
        <taxon>Pseudomonadati</taxon>
        <taxon>Myxococcota</taxon>
        <taxon>Polyangia</taxon>
        <taxon>Nannocystales</taxon>
        <taxon>Nannocystaceae</taxon>
        <taxon>Plesiocystis</taxon>
    </lineage>
</organism>
<proteinExistence type="inferred from homology"/>
<dbReference type="NCBIfam" id="NF003967">
    <property type="entry name" value="PRK05461.1"/>
    <property type="match status" value="1"/>
</dbReference>
<dbReference type="InterPro" id="IPR007474">
    <property type="entry name" value="ApaG_domain"/>
</dbReference>
<dbReference type="Pfam" id="PF04379">
    <property type="entry name" value="DUF525"/>
    <property type="match status" value="1"/>
</dbReference>
<evidence type="ECO:0000313" key="3">
    <source>
        <dbReference type="EMBL" id="EDM77112.1"/>
    </source>
</evidence>
<dbReference type="InterPro" id="IPR050718">
    <property type="entry name" value="ApaG-like"/>
</dbReference>
<dbReference type="PANTHER" id="PTHR47191">
    <property type="entry name" value="OS05G0170800 PROTEIN"/>
    <property type="match status" value="1"/>
</dbReference>
<dbReference type="STRING" id="391625.PPSIR1_19754"/>
<reference evidence="3 4" key="1">
    <citation type="submission" date="2007-06" db="EMBL/GenBank/DDBJ databases">
        <authorList>
            <person name="Shimkets L."/>
            <person name="Ferriera S."/>
            <person name="Johnson J."/>
            <person name="Kravitz S."/>
            <person name="Beeson K."/>
            <person name="Sutton G."/>
            <person name="Rogers Y.-H."/>
            <person name="Friedman R."/>
            <person name="Frazier M."/>
            <person name="Venter J.C."/>
        </authorList>
    </citation>
    <scope>NUCLEOTIDE SEQUENCE [LARGE SCALE GENOMIC DNA]</scope>
    <source>
        <strain evidence="3 4">SIR-1</strain>
    </source>
</reference>
<comment type="caution">
    <text evidence="3">The sequence shown here is derived from an EMBL/GenBank/DDBJ whole genome shotgun (WGS) entry which is preliminary data.</text>
</comment>
<evidence type="ECO:0000259" key="2">
    <source>
        <dbReference type="PROSITE" id="PS51087"/>
    </source>
</evidence>
<sequence length="130" mass="14408">MSEQSGTVTRGVRVRVLARYIKERSNPEDGLWFFAYRVEIANVGESKVQLISRHWIITDGDGHVEEVRGPGVVGEQPLLAPGQSFEYTSACPLPTPFGTMHGSYQMIDEEGERFDATIAPFALSLPNLIN</sequence>
<evidence type="ECO:0000256" key="1">
    <source>
        <dbReference type="ARBA" id="ARBA00017693"/>
    </source>
</evidence>
<dbReference type="PROSITE" id="PS51087">
    <property type="entry name" value="APAG"/>
    <property type="match status" value="1"/>
</dbReference>
<dbReference type="PANTHER" id="PTHR47191:SF2">
    <property type="entry name" value="OS05G0170800 PROTEIN"/>
    <property type="match status" value="1"/>
</dbReference>
<dbReference type="RefSeq" id="WP_006973792.1">
    <property type="nucleotide sequence ID" value="NZ_ABCS01000052.1"/>
</dbReference>